<dbReference type="CDD" id="cd00325">
    <property type="entry name" value="chitinase_GH19"/>
    <property type="match status" value="1"/>
</dbReference>
<evidence type="ECO:0000256" key="10">
    <source>
        <dbReference type="ARBA" id="ARBA00023295"/>
    </source>
</evidence>
<dbReference type="GO" id="GO:0000272">
    <property type="term" value="P:polysaccharide catabolic process"/>
    <property type="evidence" value="ECO:0007669"/>
    <property type="project" value="UniProtKB-KW"/>
</dbReference>
<reference evidence="16 17" key="1">
    <citation type="submission" date="2019-06" db="EMBL/GenBank/DDBJ databases">
        <title>A chromosomal-level reference genome of Carpinus fangiana (Coryloideae, Betulaceae).</title>
        <authorList>
            <person name="Yang X."/>
            <person name="Wang Z."/>
            <person name="Zhang L."/>
            <person name="Hao G."/>
            <person name="Liu J."/>
            <person name="Yang Y."/>
        </authorList>
    </citation>
    <scope>NUCLEOTIDE SEQUENCE [LARGE SCALE GENOMIC DNA]</scope>
    <source>
        <strain evidence="16">Cfa_2016G</strain>
        <tissue evidence="16">Leaf</tissue>
    </source>
</reference>
<dbReference type="GO" id="GO:0016998">
    <property type="term" value="P:cell wall macromolecule catabolic process"/>
    <property type="evidence" value="ECO:0007669"/>
    <property type="project" value="InterPro"/>
</dbReference>
<dbReference type="GO" id="GO:0050832">
    <property type="term" value="P:defense response to fungus"/>
    <property type="evidence" value="ECO:0007669"/>
    <property type="project" value="TreeGrafter"/>
</dbReference>
<feature type="disulfide bond" evidence="13">
    <location>
        <begin position="349"/>
        <end position="381"/>
    </location>
</feature>
<dbReference type="InterPro" id="IPR018371">
    <property type="entry name" value="Chitin-binding_1_CS"/>
</dbReference>
<feature type="active site" description="Proton donor" evidence="12">
    <location>
        <position position="213"/>
    </location>
</feature>
<feature type="disulfide bond" evidence="13 14">
    <location>
        <begin position="126"/>
        <end position="130"/>
    </location>
</feature>
<evidence type="ECO:0000256" key="4">
    <source>
        <dbReference type="ARBA" id="ARBA00022729"/>
    </source>
</evidence>
<dbReference type="AlphaFoldDB" id="A0A5N6QSC3"/>
<dbReference type="InterPro" id="IPR023346">
    <property type="entry name" value="Lysozyme-like_dom_sf"/>
</dbReference>
<proteinExistence type="predicted"/>
<keyword evidence="3 14" id="KW-0147">Chitin-binding</keyword>
<dbReference type="CDD" id="cd00035">
    <property type="entry name" value="ChtBD1"/>
    <property type="match status" value="1"/>
</dbReference>
<dbReference type="GO" id="GO:0006032">
    <property type="term" value="P:chitin catabolic process"/>
    <property type="evidence" value="ECO:0007669"/>
    <property type="project" value="UniProtKB-KW"/>
</dbReference>
<keyword evidence="8 13" id="KW-1015">Disulfide bond</keyword>
<keyword evidence="4" id="KW-0732">Signal</keyword>
<evidence type="ECO:0000256" key="7">
    <source>
        <dbReference type="ARBA" id="ARBA00023024"/>
    </source>
</evidence>
<feature type="disulfide bond" evidence="13">
    <location>
        <begin position="169"/>
        <end position="231"/>
    </location>
</feature>
<dbReference type="OrthoDB" id="5985073at2759"/>
<feature type="disulfide bond" evidence="13">
    <location>
        <begin position="242"/>
        <end position="250"/>
    </location>
</feature>
<dbReference type="Pfam" id="PF00187">
    <property type="entry name" value="Chitin_bind_1"/>
    <property type="match status" value="1"/>
</dbReference>
<keyword evidence="6" id="KW-0611">Plant defense</keyword>
<feature type="disulfide bond" evidence="13 14">
    <location>
        <begin position="94"/>
        <end position="109"/>
    </location>
</feature>
<dbReference type="SMART" id="SM00270">
    <property type="entry name" value="ChtBD1"/>
    <property type="match status" value="1"/>
</dbReference>
<dbReference type="EC" id="3.2.1.14" evidence="2"/>
<gene>
    <name evidence="16" type="ORF">FH972_005501</name>
</gene>
<evidence type="ECO:0000313" key="16">
    <source>
        <dbReference type="EMBL" id="KAE8009043.1"/>
    </source>
</evidence>
<feature type="disulfide bond" evidence="13 14">
    <location>
        <begin position="108"/>
        <end position="122"/>
    </location>
</feature>
<dbReference type="PANTHER" id="PTHR22595:SF171">
    <property type="entry name" value="BASIC ENDOCHITINASE B"/>
    <property type="match status" value="1"/>
</dbReference>
<keyword evidence="7" id="KW-0146">Chitin degradation</keyword>
<evidence type="ECO:0000256" key="6">
    <source>
        <dbReference type="ARBA" id="ARBA00022821"/>
    </source>
</evidence>
<evidence type="ECO:0000256" key="12">
    <source>
        <dbReference type="PIRSR" id="PIRSR001060-1"/>
    </source>
</evidence>
<dbReference type="GO" id="GO:0008843">
    <property type="term" value="F:endochitinase activity"/>
    <property type="evidence" value="ECO:0007669"/>
    <property type="project" value="UniProtKB-EC"/>
</dbReference>
<keyword evidence="17" id="KW-1185">Reference proteome</keyword>
<evidence type="ECO:0000256" key="5">
    <source>
        <dbReference type="ARBA" id="ARBA00022801"/>
    </source>
</evidence>
<dbReference type="PROSITE" id="PS50941">
    <property type="entry name" value="CHIT_BIND_I_2"/>
    <property type="match status" value="1"/>
</dbReference>
<evidence type="ECO:0000256" key="1">
    <source>
        <dbReference type="ARBA" id="ARBA00000822"/>
    </source>
</evidence>
<keyword evidence="10" id="KW-0326">Glycosidase</keyword>
<organism evidence="16 17">
    <name type="scientific">Carpinus fangiana</name>
    <dbReference type="NCBI Taxonomy" id="176857"/>
    <lineage>
        <taxon>Eukaryota</taxon>
        <taxon>Viridiplantae</taxon>
        <taxon>Streptophyta</taxon>
        <taxon>Embryophyta</taxon>
        <taxon>Tracheophyta</taxon>
        <taxon>Spermatophyta</taxon>
        <taxon>Magnoliopsida</taxon>
        <taxon>eudicotyledons</taxon>
        <taxon>Gunneridae</taxon>
        <taxon>Pentapetalae</taxon>
        <taxon>rosids</taxon>
        <taxon>fabids</taxon>
        <taxon>Fagales</taxon>
        <taxon>Betulaceae</taxon>
        <taxon>Carpinus</taxon>
    </lineage>
</organism>
<evidence type="ECO:0000256" key="14">
    <source>
        <dbReference type="PROSITE-ProRule" id="PRU00261"/>
    </source>
</evidence>
<dbReference type="Proteomes" id="UP000327013">
    <property type="component" value="Chromosome 2"/>
</dbReference>
<comment type="catalytic activity">
    <reaction evidence="1">
        <text>Random endo-hydrolysis of N-acetyl-beta-D-glucosaminide (1-&gt;4)-beta-linkages in chitin and chitodextrins.</text>
        <dbReference type="EC" id="3.2.1.14"/>
    </reaction>
</comment>
<dbReference type="PIRSF" id="PIRSF001060">
    <property type="entry name" value="Endochitinase"/>
    <property type="match status" value="1"/>
</dbReference>
<dbReference type="InterPro" id="IPR016283">
    <property type="entry name" value="Glyco_hydro_19"/>
</dbReference>
<keyword evidence="11" id="KW-0624">Polysaccharide degradation</keyword>
<sequence length="388" mass="41993">MTSLSSAISMMNFLTTDSPIWSMVPGDHDEIMWLSASQPILNRIIVKQNPLYSPYIYPPPLLSSTYTSSNMKMNLSTTLILSLAFLLGASAEQCGSQAGGAVCANGECCSKYGWCGTTPEYCETDCQSKCKAAGTPTPSATPTGGVDVSSIITSTLFDQMLKYHNDPRCKSNGFYKYNAFITAARSFPGFGTSGDVNTRKREITAFLAQTSHETTGGWASAPDGPYAWGYCFVTENNKLAYCTPSSQWPCAPGKQYYGRGPMQLTHNYNYGQAGKAIGVDLLKNPDLVATNPEISFKTAIWFWMTPQGNKPSSHDVIIGKWTPSAADRSAGRVPGYGVITNIINGGLECGHGADSRVADRIGFYKRYCDILGVSYGGNLDCYNQKPFA</sequence>
<protein>
    <recommendedName>
        <fullName evidence="2">chitinase</fullName>
        <ecNumber evidence="2">3.2.1.14</ecNumber>
    </recommendedName>
</protein>
<evidence type="ECO:0000259" key="15">
    <source>
        <dbReference type="PROSITE" id="PS50941"/>
    </source>
</evidence>
<keyword evidence="5" id="KW-0378">Hydrolase</keyword>
<dbReference type="InterPro" id="IPR000726">
    <property type="entry name" value="Glyco_hydro_19_cat"/>
</dbReference>
<dbReference type="SUPFAM" id="SSF53955">
    <property type="entry name" value="Lysozyme-like"/>
    <property type="match status" value="1"/>
</dbReference>
<dbReference type="Gene3D" id="3.30.60.10">
    <property type="entry name" value="Endochitinase-like"/>
    <property type="match status" value="1"/>
</dbReference>
<dbReference type="GO" id="GO:0008061">
    <property type="term" value="F:chitin binding"/>
    <property type="evidence" value="ECO:0007669"/>
    <property type="project" value="UniProtKB-UniRule"/>
</dbReference>
<dbReference type="PANTHER" id="PTHR22595">
    <property type="entry name" value="CHITINASE-RELATED"/>
    <property type="match status" value="1"/>
</dbReference>
<evidence type="ECO:0000313" key="17">
    <source>
        <dbReference type="Proteomes" id="UP000327013"/>
    </source>
</evidence>
<dbReference type="Pfam" id="PF00182">
    <property type="entry name" value="Glyco_hydro_19"/>
    <property type="match status" value="1"/>
</dbReference>
<evidence type="ECO:0000256" key="13">
    <source>
        <dbReference type="PIRSR" id="PIRSR001060-2"/>
    </source>
</evidence>
<dbReference type="Gene3D" id="3.30.20.10">
    <property type="entry name" value="Endochitinase, domain 2"/>
    <property type="match status" value="1"/>
</dbReference>
<name>A0A5N6QSC3_9ROSI</name>
<dbReference type="SUPFAM" id="SSF57016">
    <property type="entry name" value="Plant lectins/antimicrobial peptides"/>
    <property type="match status" value="1"/>
</dbReference>
<accession>A0A5N6QSC3</accession>
<evidence type="ECO:0000256" key="8">
    <source>
        <dbReference type="ARBA" id="ARBA00023157"/>
    </source>
</evidence>
<evidence type="ECO:0000256" key="2">
    <source>
        <dbReference type="ARBA" id="ARBA00012729"/>
    </source>
</evidence>
<evidence type="ECO:0000256" key="11">
    <source>
        <dbReference type="ARBA" id="ARBA00023326"/>
    </source>
</evidence>
<dbReference type="EMBL" id="CM017322">
    <property type="protein sequence ID" value="KAE8009043.1"/>
    <property type="molecule type" value="Genomic_DNA"/>
</dbReference>
<evidence type="ECO:0000256" key="3">
    <source>
        <dbReference type="ARBA" id="ARBA00022669"/>
    </source>
</evidence>
<keyword evidence="9" id="KW-0119">Carbohydrate metabolism</keyword>
<feature type="domain" description="Chitin-binding type-1" evidence="15">
    <location>
        <begin position="91"/>
        <end position="132"/>
    </location>
</feature>
<dbReference type="InterPro" id="IPR036861">
    <property type="entry name" value="Endochitinase-like_sf"/>
</dbReference>
<dbReference type="PROSITE" id="PS00774">
    <property type="entry name" value="CHITINASE_19_2"/>
    <property type="match status" value="1"/>
</dbReference>
<evidence type="ECO:0000256" key="9">
    <source>
        <dbReference type="ARBA" id="ARBA00023277"/>
    </source>
</evidence>
<dbReference type="Gene3D" id="1.10.530.10">
    <property type="match status" value="1"/>
</dbReference>
<dbReference type="FunFam" id="3.30.20.10:FF:000001">
    <property type="entry name" value="Endochitinase (Chitinase)"/>
    <property type="match status" value="1"/>
</dbReference>
<feature type="disulfide bond" evidence="13 14">
    <location>
        <begin position="103"/>
        <end position="115"/>
    </location>
</feature>
<dbReference type="InterPro" id="IPR001002">
    <property type="entry name" value="Chitin-bd_1"/>
</dbReference>
<dbReference type="PROSITE" id="PS00026">
    <property type="entry name" value="CHIT_BIND_I_1"/>
    <property type="match status" value="1"/>
</dbReference>